<sequence length="253" mass="26637">MGGGSPEGRFAWGAVRLKGGSLEGLRWVVGRPSTPVPTPVPTPVRGMSDLSRGRPKGRLSSCAVEGPTSSRAPLGGEPGVAGCSRAALLSAPGRPLRPLTRWHGRGAGPGGSAHPRGLRPRSRQEGGEIAKRASRPIAPPFTGPRTATSWHRVANPSSGGRPAVPPTRSSAARGRPLAWPAAVRTLPAAQAVVRRVAGWDAGREREGVRSARCVQWDRWGPWGDTPGLFTREGAEQRIRYGAGVRLAFMGARF</sequence>
<reference evidence="2 3" key="1">
    <citation type="submission" date="2020-08" db="EMBL/GenBank/DDBJ databases">
        <title>Genomic Encyclopedia of Type Strains, Phase IV (KMG-IV): sequencing the most valuable type-strain genomes for metagenomic binning, comparative biology and taxonomic classification.</title>
        <authorList>
            <person name="Goeker M."/>
        </authorList>
    </citation>
    <scope>NUCLEOTIDE SEQUENCE [LARGE SCALE GENOMIC DNA]</scope>
    <source>
        <strain evidence="2 3">DSM 45615</strain>
    </source>
</reference>
<feature type="region of interest" description="Disordered" evidence="1">
    <location>
        <begin position="92"/>
        <end position="175"/>
    </location>
</feature>
<name>A0A840P652_9ACTN</name>
<dbReference type="EMBL" id="JACHGN010000010">
    <property type="protein sequence ID" value="MBB5135148.1"/>
    <property type="molecule type" value="Genomic_DNA"/>
</dbReference>
<dbReference type="AlphaFoldDB" id="A0A840P652"/>
<dbReference type="Proteomes" id="UP000578449">
    <property type="component" value="Unassembled WGS sequence"/>
</dbReference>
<keyword evidence="3" id="KW-1185">Reference proteome</keyword>
<feature type="compositionally biased region" description="Basic and acidic residues" evidence="1">
    <location>
        <begin position="122"/>
        <end position="131"/>
    </location>
</feature>
<evidence type="ECO:0000313" key="3">
    <source>
        <dbReference type="Proteomes" id="UP000578449"/>
    </source>
</evidence>
<proteinExistence type="predicted"/>
<evidence type="ECO:0000313" key="2">
    <source>
        <dbReference type="EMBL" id="MBB5135148.1"/>
    </source>
</evidence>
<accession>A0A840P652</accession>
<comment type="caution">
    <text evidence="2">The sequence shown here is derived from an EMBL/GenBank/DDBJ whole genome shotgun (WGS) entry which is preliminary data.</text>
</comment>
<protein>
    <submittedName>
        <fullName evidence="2">Uncharacterized protein</fullName>
    </submittedName>
</protein>
<feature type="region of interest" description="Disordered" evidence="1">
    <location>
        <begin position="33"/>
        <end position="78"/>
    </location>
</feature>
<organism evidence="2 3">
    <name type="scientific">Thermocatellispora tengchongensis</name>
    <dbReference type="NCBI Taxonomy" id="1073253"/>
    <lineage>
        <taxon>Bacteria</taxon>
        <taxon>Bacillati</taxon>
        <taxon>Actinomycetota</taxon>
        <taxon>Actinomycetes</taxon>
        <taxon>Streptosporangiales</taxon>
        <taxon>Streptosporangiaceae</taxon>
        <taxon>Thermocatellispora</taxon>
    </lineage>
</organism>
<gene>
    <name evidence="2" type="ORF">HNP84_004884</name>
</gene>
<evidence type="ECO:0000256" key="1">
    <source>
        <dbReference type="SAM" id="MobiDB-lite"/>
    </source>
</evidence>